<protein>
    <recommendedName>
        <fullName evidence="1">NADH:flavin oxidoreductase/NADH oxidase N-terminal domain-containing protein</fullName>
    </recommendedName>
</protein>
<gene>
    <name evidence="3" type="ORF">As57867_008661</name>
    <name evidence="2" type="ORF">As57867_023917</name>
</gene>
<dbReference type="EMBL" id="VJMH01005112">
    <property type="protein sequence ID" value="KAF0700804.1"/>
    <property type="molecule type" value="Genomic_DNA"/>
</dbReference>
<feature type="domain" description="NADH:flavin oxidoreductase/NADH oxidase N-terminal" evidence="1">
    <location>
        <begin position="1"/>
        <end position="181"/>
    </location>
</feature>
<dbReference type="PANTHER" id="PTHR22893:SF91">
    <property type="entry name" value="NADPH DEHYDROGENASE 2-RELATED"/>
    <property type="match status" value="1"/>
</dbReference>
<dbReference type="SUPFAM" id="SSF51395">
    <property type="entry name" value="FMN-linked oxidoreductases"/>
    <property type="match status" value="1"/>
</dbReference>
<dbReference type="InterPro" id="IPR001155">
    <property type="entry name" value="OxRdtase_FMN_N"/>
</dbReference>
<reference evidence="3" key="1">
    <citation type="submission" date="2019-06" db="EMBL/GenBank/DDBJ databases">
        <title>Genomics analysis of Aphanomyces spp. identifies a new class of oomycete effector associated with host adaptation.</title>
        <authorList>
            <person name="Gaulin E."/>
        </authorList>
    </citation>
    <scope>NUCLEOTIDE SEQUENCE</scope>
    <source>
        <strain evidence="3">CBS 578.67</strain>
    </source>
</reference>
<dbReference type="PANTHER" id="PTHR22893">
    <property type="entry name" value="NADH OXIDOREDUCTASE-RELATED"/>
    <property type="match status" value="1"/>
</dbReference>
<dbReference type="OrthoDB" id="148713at2759"/>
<dbReference type="GO" id="GO:0010181">
    <property type="term" value="F:FMN binding"/>
    <property type="evidence" value="ECO:0007669"/>
    <property type="project" value="InterPro"/>
</dbReference>
<dbReference type="EMBL" id="VJMH01007330">
    <property type="protein sequence ID" value="KAF0684008.1"/>
    <property type="molecule type" value="Genomic_DNA"/>
</dbReference>
<name>A0A6A4YX08_9STRA</name>
<dbReference type="InterPro" id="IPR045247">
    <property type="entry name" value="Oye-like"/>
</dbReference>
<dbReference type="AlphaFoldDB" id="A0A6A4YX08"/>
<organism evidence="3">
    <name type="scientific">Aphanomyces stellatus</name>
    <dbReference type="NCBI Taxonomy" id="120398"/>
    <lineage>
        <taxon>Eukaryota</taxon>
        <taxon>Sar</taxon>
        <taxon>Stramenopiles</taxon>
        <taxon>Oomycota</taxon>
        <taxon>Saprolegniomycetes</taxon>
        <taxon>Saprolegniales</taxon>
        <taxon>Verrucalvaceae</taxon>
        <taxon>Aphanomyces</taxon>
    </lineage>
</organism>
<accession>A0A6A4YX08</accession>
<dbReference type="Gene3D" id="3.20.20.70">
    <property type="entry name" value="Aldolase class I"/>
    <property type="match status" value="1"/>
</dbReference>
<sequence length="204" mass="21767">IQAYATAAKNAVEVAGFDGVEIHGAYGYLVDQFLRSSSNTRTDGYGGSLHNRTRFLRELLAAVTAAVGASKVGIRYSPLSVYNSMSEDDPLAWSEAVAKISQDHNLAYVHVTGEDMLNGQQSQVLAIFRQHFNNILIANQGYTKDGANAAIAAGQIDAVAFGTAFLANPDLPARFAANAELNKPDPSTFYVGGPKGYTDYPTLS</sequence>
<dbReference type="InterPro" id="IPR013785">
    <property type="entry name" value="Aldolase_TIM"/>
</dbReference>
<dbReference type="Pfam" id="PF00724">
    <property type="entry name" value="Oxidored_FMN"/>
    <property type="match status" value="1"/>
</dbReference>
<proteinExistence type="predicted"/>
<evidence type="ECO:0000313" key="2">
    <source>
        <dbReference type="EMBL" id="KAF0684008.1"/>
    </source>
</evidence>
<evidence type="ECO:0000313" key="3">
    <source>
        <dbReference type="EMBL" id="KAF0700804.1"/>
    </source>
</evidence>
<feature type="non-terminal residue" evidence="3">
    <location>
        <position position="1"/>
    </location>
</feature>
<evidence type="ECO:0000259" key="1">
    <source>
        <dbReference type="Pfam" id="PF00724"/>
    </source>
</evidence>
<comment type="caution">
    <text evidence="3">The sequence shown here is derived from an EMBL/GenBank/DDBJ whole genome shotgun (WGS) entry which is preliminary data.</text>
</comment>
<dbReference type="GO" id="GO:0016491">
    <property type="term" value="F:oxidoreductase activity"/>
    <property type="evidence" value="ECO:0007669"/>
    <property type="project" value="InterPro"/>
</dbReference>